<dbReference type="GO" id="GO:0005680">
    <property type="term" value="C:anaphase-promoting complex"/>
    <property type="evidence" value="ECO:0007669"/>
    <property type="project" value="TreeGrafter"/>
</dbReference>
<dbReference type="VEuPathDB" id="MicrosporidiaDB:EDEG_03662"/>
<dbReference type="GO" id="GO:0016567">
    <property type="term" value="P:protein ubiquitination"/>
    <property type="evidence" value="ECO:0007669"/>
    <property type="project" value="TreeGrafter"/>
</dbReference>
<sequence>MNLLEEFSKRCLFKSLTFIENLKIPYPDFTVSQKEQRLITNFYQRDYMGNADLLKISAVCDIKKELNDRVKVFLCLYSRVIYEKMTTEKFSNSLKKIINECPSDDCYFLFLKALVAEVNQIDLFLESLKLNNYLYDAFEELLYITDLSNYNYVSEKLNIYITDNVLKQIYTLHFYVCRLLKPTGLAETVKYLIKHYKLEYILAKSEAENRKIDQSKKISYKKNSDANLFICNLLGSVFYTRKDFKLSVVFFEENLRHKNFCFEFIEMYSHILYLNNEMDKLATFAQKLVLKNRNRAETMISIANFYSLGQLHVGAIDYLEKCIKLEDKWASNYTLLGNEYVDMNMYPNAIECYLKSLKFNIGDYRAYHGLGNIKKNLDLDLEATYFLKKAAEIQSEDPYFWIEYGKALEKVQKYDDAFRAYERAHAEGDIEGMLKAGDLAKKCNKFTQAMHFYEKYVEECKTISKSCESVVDCIIDFYNQIGNSEKVNHFLKFKNMKSDTM</sequence>
<dbReference type="InterPro" id="IPR011990">
    <property type="entry name" value="TPR-like_helical_dom_sf"/>
</dbReference>
<dbReference type="GO" id="GO:0031145">
    <property type="term" value="P:anaphase-promoting complex-dependent catabolic process"/>
    <property type="evidence" value="ECO:0007669"/>
    <property type="project" value="TreeGrafter"/>
</dbReference>
<dbReference type="EMBL" id="AFBI03000107">
    <property type="protein sequence ID" value="EJW01863.1"/>
    <property type="molecule type" value="Genomic_DNA"/>
</dbReference>
<accession>J8ZQ92</accession>
<protein>
    <submittedName>
        <fullName evidence="3">Uncharacterized protein</fullName>
    </submittedName>
</protein>
<dbReference type="InParanoid" id="J8ZQ92"/>
<evidence type="ECO:0000256" key="1">
    <source>
        <dbReference type="ARBA" id="ARBA00022803"/>
    </source>
</evidence>
<dbReference type="OrthoDB" id="10262026at2759"/>
<dbReference type="GO" id="GO:0045842">
    <property type="term" value="P:positive regulation of mitotic metaphase/anaphase transition"/>
    <property type="evidence" value="ECO:0007669"/>
    <property type="project" value="TreeGrafter"/>
</dbReference>
<evidence type="ECO:0000313" key="4">
    <source>
        <dbReference type="Proteomes" id="UP000003163"/>
    </source>
</evidence>
<dbReference type="PROSITE" id="PS50005">
    <property type="entry name" value="TPR"/>
    <property type="match status" value="1"/>
</dbReference>
<keyword evidence="1 2" id="KW-0802">TPR repeat</keyword>
<dbReference type="Proteomes" id="UP000003163">
    <property type="component" value="Unassembled WGS sequence"/>
</dbReference>
<dbReference type="HOGENOM" id="CLU_018320_5_0_1"/>
<gene>
    <name evidence="3" type="ORF">EDEG_03662</name>
</gene>
<dbReference type="Gene3D" id="1.25.40.10">
    <property type="entry name" value="Tetratricopeptide repeat domain"/>
    <property type="match status" value="2"/>
</dbReference>
<reference evidence="3 4" key="1">
    <citation type="submission" date="2011-08" db="EMBL/GenBank/DDBJ databases">
        <authorList>
            <person name="Liu Z.J."/>
            <person name="Shi F.L."/>
            <person name="Lu J.Q."/>
            <person name="Li M."/>
            <person name="Wang Z.L."/>
        </authorList>
    </citation>
    <scope>NUCLEOTIDE SEQUENCE [LARGE SCALE GENOMIC DNA]</scope>
    <source>
        <strain evidence="3 4">USNM 41457</strain>
    </source>
</reference>
<feature type="repeat" description="TPR" evidence="2">
    <location>
        <begin position="330"/>
        <end position="363"/>
    </location>
</feature>
<evidence type="ECO:0000256" key="2">
    <source>
        <dbReference type="PROSITE-ProRule" id="PRU00339"/>
    </source>
</evidence>
<name>J8ZQ92_EDHAE</name>
<organism evidence="3 4">
    <name type="scientific">Edhazardia aedis (strain USNM 41457)</name>
    <name type="common">Microsporidian parasite</name>
    <dbReference type="NCBI Taxonomy" id="1003232"/>
    <lineage>
        <taxon>Eukaryota</taxon>
        <taxon>Fungi</taxon>
        <taxon>Fungi incertae sedis</taxon>
        <taxon>Microsporidia</taxon>
        <taxon>Edhazardia</taxon>
    </lineage>
</organism>
<keyword evidence="4" id="KW-1185">Reference proteome</keyword>
<dbReference type="GO" id="GO:0051301">
    <property type="term" value="P:cell division"/>
    <property type="evidence" value="ECO:0007669"/>
    <property type="project" value="TreeGrafter"/>
</dbReference>
<dbReference type="SMART" id="SM00028">
    <property type="entry name" value="TPR"/>
    <property type="match status" value="5"/>
</dbReference>
<evidence type="ECO:0000313" key="3">
    <source>
        <dbReference type="EMBL" id="EJW01863.1"/>
    </source>
</evidence>
<dbReference type="AlphaFoldDB" id="J8ZQ92"/>
<dbReference type="PANTHER" id="PTHR12558:SF10">
    <property type="entry name" value="CELL DIVISION CYCLE PROTEIN 23 HOMOLOG"/>
    <property type="match status" value="1"/>
</dbReference>
<dbReference type="SUPFAM" id="SSF48452">
    <property type="entry name" value="TPR-like"/>
    <property type="match status" value="2"/>
</dbReference>
<dbReference type="Pfam" id="PF13181">
    <property type="entry name" value="TPR_8"/>
    <property type="match status" value="1"/>
</dbReference>
<dbReference type="PANTHER" id="PTHR12558">
    <property type="entry name" value="CELL DIVISION CYCLE 16,23,27"/>
    <property type="match status" value="1"/>
</dbReference>
<proteinExistence type="predicted"/>
<dbReference type="InterPro" id="IPR019734">
    <property type="entry name" value="TPR_rpt"/>
</dbReference>
<dbReference type="STRING" id="1003232.J8ZQ92"/>
<reference evidence="4" key="2">
    <citation type="submission" date="2015-07" db="EMBL/GenBank/DDBJ databases">
        <title>Contrasting host-pathogen interactions and genome evolution in two generalist and specialist microsporidian pathogens of mosquitoes.</title>
        <authorList>
            <consortium name="The Broad Institute Genomics Platform"/>
            <consortium name="The Broad Institute Genome Sequencing Center for Infectious Disease"/>
            <person name="Cuomo C.A."/>
            <person name="Sanscrainte N.D."/>
            <person name="Goldberg J.M."/>
            <person name="Heiman D."/>
            <person name="Young S."/>
            <person name="Zeng Q."/>
            <person name="Becnel J.J."/>
            <person name="Birren B.W."/>
        </authorList>
    </citation>
    <scope>NUCLEOTIDE SEQUENCE [LARGE SCALE GENOMIC DNA]</scope>
    <source>
        <strain evidence="4">USNM 41457</strain>
    </source>
</reference>
<comment type="caution">
    <text evidence="3">The sequence shown here is derived from an EMBL/GenBank/DDBJ whole genome shotgun (WGS) entry which is preliminary data.</text>
</comment>